<feature type="chain" id="PRO_5030836219" description="Beta/gamma crystallin" evidence="1">
    <location>
        <begin position="23"/>
        <end position="111"/>
    </location>
</feature>
<evidence type="ECO:0000313" key="3">
    <source>
        <dbReference type="Proteomes" id="UP000578036"/>
    </source>
</evidence>
<feature type="signal peptide" evidence="1">
    <location>
        <begin position="1"/>
        <end position="22"/>
    </location>
</feature>
<dbReference type="AlphaFoldDB" id="A0A7W4V750"/>
<sequence length="111" mass="11703">MKLKSLAVGVLAVFGIVSHAMAGTAVGKVTKLNVREGLVYFTLSGAAVGRPGCAVNTQYFMIKDENSSVGRQQIALLLTAMSSDKLITADGANQCTKWGDGEDLRQIVITN</sequence>
<dbReference type="Proteomes" id="UP000578036">
    <property type="component" value="Unassembled WGS sequence"/>
</dbReference>
<name>A0A7W4V750_9BURK</name>
<comment type="caution">
    <text evidence="2">The sequence shown here is derived from an EMBL/GenBank/DDBJ whole genome shotgun (WGS) entry which is preliminary data.</text>
</comment>
<evidence type="ECO:0000313" key="2">
    <source>
        <dbReference type="EMBL" id="MBB3006214.1"/>
    </source>
</evidence>
<dbReference type="EMBL" id="JACHWF010000001">
    <property type="protein sequence ID" value="MBB3006214.1"/>
    <property type="molecule type" value="Genomic_DNA"/>
</dbReference>
<reference evidence="2 3" key="1">
    <citation type="submission" date="2020-08" db="EMBL/GenBank/DDBJ databases">
        <title>Genomic Encyclopedia of Type Strains, Phase IV (KMG-V): Genome sequencing to study the core and pangenomes of soil and plant-associated prokaryotes.</title>
        <authorList>
            <person name="Whitman W."/>
        </authorList>
    </citation>
    <scope>NUCLEOTIDE SEQUENCE [LARGE SCALE GENOMIC DNA]</scope>
    <source>
        <strain evidence="2 3">SLV-2362</strain>
    </source>
</reference>
<protein>
    <recommendedName>
        <fullName evidence="4">Beta/gamma crystallin</fullName>
    </recommendedName>
</protein>
<gene>
    <name evidence="2" type="ORF">FHX61_000830</name>
</gene>
<proteinExistence type="predicted"/>
<accession>A0A7W4V750</accession>
<organism evidence="2 3">
    <name type="scientific">Cupriavidus alkaliphilus</name>
    <dbReference type="NCBI Taxonomy" id="942866"/>
    <lineage>
        <taxon>Bacteria</taxon>
        <taxon>Pseudomonadati</taxon>
        <taxon>Pseudomonadota</taxon>
        <taxon>Betaproteobacteria</taxon>
        <taxon>Burkholderiales</taxon>
        <taxon>Burkholderiaceae</taxon>
        <taxon>Cupriavidus</taxon>
    </lineage>
</organism>
<evidence type="ECO:0008006" key="4">
    <source>
        <dbReference type="Google" id="ProtNLM"/>
    </source>
</evidence>
<evidence type="ECO:0000256" key="1">
    <source>
        <dbReference type="SAM" id="SignalP"/>
    </source>
</evidence>
<keyword evidence="3" id="KW-1185">Reference proteome</keyword>
<keyword evidence="1" id="KW-0732">Signal</keyword>
<dbReference type="RefSeq" id="WP_183298623.1">
    <property type="nucleotide sequence ID" value="NZ_JACHWF010000001.1"/>
</dbReference>